<dbReference type="GO" id="GO:0016747">
    <property type="term" value="F:acyltransferase activity, transferring groups other than amino-acyl groups"/>
    <property type="evidence" value="ECO:0007669"/>
    <property type="project" value="InterPro"/>
</dbReference>
<dbReference type="InterPro" id="IPR000182">
    <property type="entry name" value="GNAT_dom"/>
</dbReference>
<dbReference type="Pfam" id="PF00583">
    <property type="entry name" value="Acetyltransf_1"/>
    <property type="match status" value="1"/>
</dbReference>
<dbReference type="RefSeq" id="WP_268211387.1">
    <property type="nucleotide sequence ID" value="NZ_JANSKK010000004.1"/>
</dbReference>
<dbReference type="CDD" id="cd04301">
    <property type="entry name" value="NAT_SF"/>
    <property type="match status" value="1"/>
</dbReference>
<dbReference type="PANTHER" id="PTHR43328">
    <property type="entry name" value="ACETYLTRANSFERASE-RELATED"/>
    <property type="match status" value="1"/>
</dbReference>
<proteinExistence type="predicted"/>
<evidence type="ECO:0000313" key="3">
    <source>
        <dbReference type="Proteomes" id="UP001081438"/>
    </source>
</evidence>
<reference evidence="2" key="1">
    <citation type="journal article" date="2022" name="Int. J. Mol. Sci.">
        <title>Phenotypic and genotypic virulence characterisation of Staphylococcus pettenkoferi strains isolated from human bloodstream and diabetic foot infections.</title>
        <authorList>
            <person name="Magnan C."/>
        </authorList>
    </citation>
    <scope>NUCLEOTIDE SEQUENCE</scope>
    <source>
        <strain evidence="2">NSP020P</strain>
    </source>
</reference>
<gene>
    <name evidence="2" type="ORF">NW112_08370</name>
</gene>
<dbReference type="Proteomes" id="UP001081438">
    <property type="component" value="Unassembled WGS sequence"/>
</dbReference>
<dbReference type="SUPFAM" id="SSF55729">
    <property type="entry name" value="Acyl-CoA N-acyltransferases (Nat)"/>
    <property type="match status" value="1"/>
</dbReference>
<organism evidence="2 3">
    <name type="scientific">Staphylococcus pettenkoferi</name>
    <dbReference type="NCBI Taxonomy" id="170573"/>
    <lineage>
        <taxon>Bacteria</taxon>
        <taxon>Bacillati</taxon>
        <taxon>Bacillota</taxon>
        <taxon>Bacilli</taxon>
        <taxon>Bacillales</taxon>
        <taxon>Staphylococcaceae</taxon>
        <taxon>Staphylococcus</taxon>
    </lineage>
</organism>
<evidence type="ECO:0000313" key="2">
    <source>
        <dbReference type="EMBL" id="MCY1595249.1"/>
    </source>
</evidence>
<dbReference type="Gene3D" id="3.40.630.30">
    <property type="match status" value="1"/>
</dbReference>
<comment type="caution">
    <text evidence="2">The sequence shown here is derived from an EMBL/GenBank/DDBJ whole genome shotgun (WGS) entry which is preliminary data.</text>
</comment>
<name>A0A9Q4D6Z8_9STAP</name>
<dbReference type="PANTHER" id="PTHR43328:SF1">
    <property type="entry name" value="N-ACETYLTRANSFERASE DOMAIN-CONTAINING PROTEIN"/>
    <property type="match status" value="1"/>
</dbReference>
<dbReference type="InterPro" id="IPR016181">
    <property type="entry name" value="Acyl_CoA_acyltransferase"/>
</dbReference>
<protein>
    <submittedName>
        <fullName evidence="2">GNAT family N-acetyltransferase</fullName>
    </submittedName>
</protein>
<dbReference type="EMBL" id="JANSKX010000029">
    <property type="protein sequence ID" value="MCY1595249.1"/>
    <property type="molecule type" value="Genomic_DNA"/>
</dbReference>
<sequence>MMKLVPYNPELKSVVENIEVKAEDRKFTRTPLHNIELAQEDEERHSIVVLDDEERCVGFFVLHEGSGVAPYSSNPKALFFRSFSIDARYRGQGYGTATMRELPQFVKNHYPEVNEICLTVNTDNDIAQRLYQRLNYTIQGETTLEGRPVLIMSLRI</sequence>
<dbReference type="AlphaFoldDB" id="A0A9Q4D6Z8"/>
<accession>A0A9Q4D6Z8</accession>
<evidence type="ECO:0000259" key="1">
    <source>
        <dbReference type="PROSITE" id="PS51186"/>
    </source>
</evidence>
<feature type="domain" description="N-acetyltransferase" evidence="1">
    <location>
        <begin position="2"/>
        <end position="156"/>
    </location>
</feature>
<dbReference type="PROSITE" id="PS51186">
    <property type="entry name" value="GNAT"/>
    <property type="match status" value="1"/>
</dbReference>